<organism evidence="3 4">
    <name type="scientific">Acinetobacter variabilis</name>
    <dbReference type="NCBI Taxonomy" id="70346"/>
    <lineage>
        <taxon>Bacteria</taxon>
        <taxon>Pseudomonadati</taxon>
        <taxon>Pseudomonadota</taxon>
        <taxon>Gammaproteobacteria</taxon>
        <taxon>Moraxellales</taxon>
        <taxon>Moraxellaceae</taxon>
        <taxon>Acinetobacter</taxon>
    </lineage>
</organism>
<dbReference type="RefSeq" id="WP_005232605.1">
    <property type="nucleotide sequence ID" value="NZ_CP083658.1"/>
</dbReference>
<reference evidence="3 4" key="1">
    <citation type="submission" date="2013-02" db="EMBL/GenBank/DDBJ databases">
        <title>The Genome Sequence of Acinetobacter sp. NIPH 2171.</title>
        <authorList>
            <consortium name="The Broad Institute Genome Sequencing Platform"/>
            <consortium name="The Broad Institute Genome Sequencing Center for Infectious Disease"/>
            <person name="Cerqueira G."/>
            <person name="Feldgarden M."/>
            <person name="Courvalin P."/>
            <person name="Perichon B."/>
            <person name="Grillot-Courvalin C."/>
            <person name="Clermont D."/>
            <person name="Rocha E."/>
            <person name="Yoon E.-J."/>
            <person name="Nemec A."/>
            <person name="Walker B."/>
            <person name="Young S.K."/>
            <person name="Zeng Q."/>
            <person name="Gargeya S."/>
            <person name="Fitzgerald M."/>
            <person name="Haas B."/>
            <person name="Abouelleil A."/>
            <person name="Alvarado L."/>
            <person name="Arachchi H.M."/>
            <person name="Berlin A.M."/>
            <person name="Chapman S.B."/>
            <person name="Dewar J."/>
            <person name="Goldberg J."/>
            <person name="Griggs A."/>
            <person name="Gujja S."/>
            <person name="Hansen M."/>
            <person name="Howarth C."/>
            <person name="Imamovic A."/>
            <person name="Larimer J."/>
            <person name="McCowan C."/>
            <person name="Murphy C."/>
            <person name="Neiman D."/>
            <person name="Pearson M."/>
            <person name="Priest M."/>
            <person name="Roberts A."/>
            <person name="Saif S."/>
            <person name="Shea T."/>
            <person name="Sisk P."/>
            <person name="Sykes S."/>
            <person name="Wortman J."/>
            <person name="Nusbaum C."/>
            <person name="Birren B."/>
        </authorList>
    </citation>
    <scope>NUCLEOTIDE SEQUENCE [LARGE SCALE GENOMIC DNA]</scope>
    <source>
        <strain evidence="3 4">NIPH 2171</strain>
    </source>
</reference>
<feature type="compositionally biased region" description="Low complexity" evidence="1">
    <location>
        <begin position="73"/>
        <end position="95"/>
    </location>
</feature>
<dbReference type="EMBL" id="APRS01000002">
    <property type="protein sequence ID" value="ENX11530.1"/>
    <property type="molecule type" value="Genomic_DNA"/>
</dbReference>
<gene>
    <name evidence="3" type="ORF">F897_00381</name>
</gene>
<evidence type="ECO:0000313" key="4">
    <source>
        <dbReference type="Proteomes" id="UP000013101"/>
    </source>
</evidence>
<accession>N9PBH7</accession>
<dbReference type="Proteomes" id="UP000013101">
    <property type="component" value="Unassembled WGS sequence"/>
</dbReference>
<evidence type="ECO:0000256" key="1">
    <source>
        <dbReference type="SAM" id="MobiDB-lite"/>
    </source>
</evidence>
<sequence length="189" mass="19594">MNSKLSNKLSKLLGLGIFTSVISAGAFAEPPVQAGETLESLSKAKISTTVNGQQASLESLVNSGQIRLVNQPMSAPAQPGQQPQQSMPNQPMQTPGMPNAPVAQPEMPDTNPAPANLESEPAAPATEQEMTMGEAVEQPALEEQQAAAPEAAVMTEQTEIAVEAEADPAVDAPLNAAPEMPAETEATEQ</sequence>
<proteinExistence type="predicted"/>
<evidence type="ECO:0000256" key="2">
    <source>
        <dbReference type="SAM" id="SignalP"/>
    </source>
</evidence>
<evidence type="ECO:0000313" key="3">
    <source>
        <dbReference type="EMBL" id="ENX11530.1"/>
    </source>
</evidence>
<keyword evidence="2" id="KW-0732">Signal</keyword>
<feature type="region of interest" description="Disordered" evidence="1">
    <location>
        <begin position="73"/>
        <end position="155"/>
    </location>
</feature>
<dbReference type="HOGENOM" id="CLU_117496_0_0_6"/>
<dbReference type="OrthoDB" id="6694311at2"/>
<feature type="chain" id="PRO_5004148770" evidence="2">
    <location>
        <begin position="29"/>
        <end position="189"/>
    </location>
</feature>
<dbReference type="PATRIC" id="fig|1217693.3.peg.367"/>
<comment type="caution">
    <text evidence="3">The sequence shown here is derived from an EMBL/GenBank/DDBJ whole genome shotgun (WGS) entry which is preliminary data.</text>
</comment>
<feature type="signal peptide" evidence="2">
    <location>
        <begin position="1"/>
        <end position="28"/>
    </location>
</feature>
<name>N9PBH7_9GAMM</name>
<protein>
    <submittedName>
        <fullName evidence="3">Uncharacterized protein</fullName>
    </submittedName>
</protein>
<feature type="compositionally biased region" description="Low complexity" evidence="1">
    <location>
        <begin position="134"/>
        <end position="153"/>
    </location>
</feature>
<dbReference type="STRING" id="70346.F897_00381"/>
<dbReference type="AlphaFoldDB" id="N9PBH7"/>